<dbReference type="AlphaFoldDB" id="A0A4Q7MUM6"/>
<reference evidence="3 4" key="1">
    <citation type="submission" date="2019-02" db="EMBL/GenBank/DDBJ databases">
        <title>Genomic Encyclopedia of Type Strains, Phase IV (KMG-IV): sequencing the most valuable type-strain genomes for metagenomic binning, comparative biology and taxonomic classification.</title>
        <authorList>
            <person name="Goeker M."/>
        </authorList>
    </citation>
    <scope>NUCLEOTIDE SEQUENCE [LARGE SCALE GENOMIC DNA]</scope>
    <source>
        <strain evidence="3 4">DSM 18116</strain>
    </source>
</reference>
<gene>
    <name evidence="3" type="ORF">EV199_4523</name>
</gene>
<comment type="similarity">
    <text evidence="1">Belongs to the thioredoxin family. DsbA subfamily.</text>
</comment>
<organism evidence="3 4">
    <name type="scientific">Pseudobacter ginsenosidimutans</name>
    <dbReference type="NCBI Taxonomy" id="661488"/>
    <lineage>
        <taxon>Bacteria</taxon>
        <taxon>Pseudomonadati</taxon>
        <taxon>Bacteroidota</taxon>
        <taxon>Chitinophagia</taxon>
        <taxon>Chitinophagales</taxon>
        <taxon>Chitinophagaceae</taxon>
        <taxon>Pseudobacter</taxon>
    </lineage>
</organism>
<dbReference type="Proteomes" id="UP000293874">
    <property type="component" value="Unassembled WGS sequence"/>
</dbReference>
<proteinExistence type="inferred from homology"/>
<protein>
    <submittedName>
        <fullName evidence="3">Protein-disulfide isomerase</fullName>
    </submittedName>
</protein>
<dbReference type="PANTHER" id="PTHR13887">
    <property type="entry name" value="GLUTATHIONE S-TRANSFERASE KAPPA"/>
    <property type="match status" value="1"/>
</dbReference>
<evidence type="ECO:0000256" key="1">
    <source>
        <dbReference type="ARBA" id="ARBA00005791"/>
    </source>
</evidence>
<dbReference type="GO" id="GO:0016853">
    <property type="term" value="F:isomerase activity"/>
    <property type="evidence" value="ECO:0007669"/>
    <property type="project" value="UniProtKB-KW"/>
</dbReference>
<dbReference type="PROSITE" id="PS51352">
    <property type="entry name" value="THIOREDOXIN_2"/>
    <property type="match status" value="1"/>
</dbReference>
<dbReference type="Gene3D" id="3.40.30.10">
    <property type="entry name" value="Glutaredoxin"/>
    <property type="match status" value="1"/>
</dbReference>
<dbReference type="EMBL" id="SGXA01000002">
    <property type="protein sequence ID" value="RZS72602.1"/>
    <property type="molecule type" value="Genomic_DNA"/>
</dbReference>
<dbReference type="InterPro" id="IPR012336">
    <property type="entry name" value="Thioredoxin-like_fold"/>
</dbReference>
<dbReference type="RefSeq" id="WP_130542999.1">
    <property type="nucleotide sequence ID" value="NZ_SGXA01000002.1"/>
</dbReference>
<keyword evidence="4" id="KW-1185">Reference proteome</keyword>
<sequence>MNQLYQPISNNDHFYGNPDATVSLVEYGDFECPYCGRAYPIVKAIKQELGKNLKFVFRNFPLTKIHPNAFSAAVATEAAALQGKYWEMHDIIFEHQHSLDPENVFLLAGRIGLDLAKFKHDIHDDKLIDKVEKDFETGLRSGVNRTPSFFINGEKFEGDWGAGQLMERLKATLSADQIVNK</sequence>
<evidence type="ECO:0000259" key="2">
    <source>
        <dbReference type="PROSITE" id="PS51352"/>
    </source>
</evidence>
<name>A0A4Q7MUM6_9BACT</name>
<dbReference type="PANTHER" id="PTHR13887:SF55">
    <property type="entry name" value="SLR0313 PROTEIN"/>
    <property type="match status" value="1"/>
</dbReference>
<evidence type="ECO:0000313" key="3">
    <source>
        <dbReference type="EMBL" id="RZS72602.1"/>
    </source>
</evidence>
<dbReference type="SUPFAM" id="SSF52833">
    <property type="entry name" value="Thioredoxin-like"/>
    <property type="match status" value="1"/>
</dbReference>
<dbReference type="InterPro" id="IPR036249">
    <property type="entry name" value="Thioredoxin-like_sf"/>
</dbReference>
<evidence type="ECO:0000313" key="4">
    <source>
        <dbReference type="Proteomes" id="UP000293874"/>
    </source>
</evidence>
<keyword evidence="3" id="KW-0413">Isomerase</keyword>
<dbReference type="InterPro" id="IPR013766">
    <property type="entry name" value="Thioredoxin_domain"/>
</dbReference>
<comment type="caution">
    <text evidence="3">The sequence shown here is derived from an EMBL/GenBank/DDBJ whole genome shotgun (WGS) entry which is preliminary data.</text>
</comment>
<dbReference type="Pfam" id="PF13462">
    <property type="entry name" value="Thioredoxin_4"/>
    <property type="match status" value="1"/>
</dbReference>
<feature type="domain" description="Thioredoxin" evidence="2">
    <location>
        <begin position="1"/>
        <end position="174"/>
    </location>
</feature>
<accession>A0A4Q7MUM6</accession>